<feature type="compositionally biased region" description="Basic and acidic residues" evidence="1">
    <location>
        <begin position="30"/>
        <end position="39"/>
    </location>
</feature>
<gene>
    <name evidence="2" type="ORF">SEMRO_1768_G296350.1</name>
</gene>
<reference evidence="2" key="1">
    <citation type="submission" date="2020-06" db="EMBL/GenBank/DDBJ databases">
        <authorList>
            <consortium name="Plant Systems Biology data submission"/>
        </authorList>
    </citation>
    <scope>NUCLEOTIDE SEQUENCE</scope>
    <source>
        <strain evidence="2">D6</strain>
    </source>
</reference>
<evidence type="ECO:0000313" key="3">
    <source>
        <dbReference type="Proteomes" id="UP001153069"/>
    </source>
</evidence>
<dbReference type="AlphaFoldDB" id="A0A9N8ERS4"/>
<proteinExistence type="predicted"/>
<evidence type="ECO:0000313" key="2">
    <source>
        <dbReference type="EMBL" id="CAB9526041.1"/>
    </source>
</evidence>
<feature type="compositionally biased region" description="Polar residues" evidence="1">
    <location>
        <begin position="110"/>
        <end position="121"/>
    </location>
</feature>
<name>A0A9N8ERS4_9STRA</name>
<feature type="region of interest" description="Disordered" evidence="1">
    <location>
        <begin position="1"/>
        <end position="121"/>
    </location>
</feature>
<keyword evidence="3" id="KW-1185">Reference proteome</keyword>
<protein>
    <submittedName>
        <fullName evidence="2">Uncharacterized protein</fullName>
    </submittedName>
</protein>
<accession>A0A9N8ERS4</accession>
<organism evidence="2 3">
    <name type="scientific">Seminavis robusta</name>
    <dbReference type="NCBI Taxonomy" id="568900"/>
    <lineage>
        <taxon>Eukaryota</taxon>
        <taxon>Sar</taxon>
        <taxon>Stramenopiles</taxon>
        <taxon>Ochrophyta</taxon>
        <taxon>Bacillariophyta</taxon>
        <taxon>Bacillariophyceae</taxon>
        <taxon>Bacillariophycidae</taxon>
        <taxon>Naviculales</taxon>
        <taxon>Naviculaceae</taxon>
        <taxon>Seminavis</taxon>
    </lineage>
</organism>
<sequence>MDDPPIPSFIIIPPQAEAQPILSRRRTYHVRTETSKKSDSPGAAKNRRRIDGAVGLRSREPVRRWDSLDSSSSTYHPKEQEIGRRIPPTKPRRKKSSEFSEFSAQGVRRASTQAPTRPTRL</sequence>
<evidence type="ECO:0000256" key="1">
    <source>
        <dbReference type="SAM" id="MobiDB-lite"/>
    </source>
</evidence>
<dbReference type="Proteomes" id="UP001153069">
    <property type="component" value="Unassembled WGS sequence"/>
</dbReference>
<dbReference type="EMBL" id="CAICTM010001766">
    <property type="protein sequence ID" value="CAB9526041.1"/>
    <property type="molecule type" value="Genomic_DNA"/>
</dbReference>
<feature type="compositionally biased region" description="Basic and acidic residues" evidence="1">
    <location>
        <begin position="57"/>
        <end position="67"/>
    </location>
</feature>
<feature type="compositionally biased region" description="Low complexity" evidence="1">
    <location>
        <begin position="8"/>
        <end position="21"/>
    </location>
</feature>
<comment type="caution">
    <text evidence="2">The sequence shown here is derived from an EMBL/GenBank/DDBJ whole genome shotgun (WGS) entry which is preliminary data.</text>
</comment>